<name>A0A8T6ZNN2_9BURK</name>
<feature type="domain" description="IstB-like ATP-binding" evidence="1">
    <location>
        <begin position="120"/>
        <end position="166"/>
    </location>
</feature>
<dbReference type="Proteomes" id="UP000030460">
    <property type="component" value="Unassembled WGS sequence"/>
</dbReference>
<accession>A0A8T6ZNN2</accession>
<comment type="caution">
    <text evidence="2">The sequence shown here is derived from an EMBL/GenBank/DDBJ whole genome shotgun (WGS) entry which is preliminary data.</text>
</comment>
<dbReference type="OrthoDB" id="9773429at2"/>
<protein>
    <submittedName>
        <fullName evidence="2">ATP-binding protein</fullName>
    </submittedName>
</protein>
<dbReference type="EMBL" id="JTDB02000012">
    <property type="protein sequence ID" value="NLP65069.1"/>
    <property type="molecule type" value="Genomic_DNA"/>
</dbReference>
<dbReference type="GO" id="GO:0005524">
    <property type="term" value="F:ATP binding"/>
    <property type="evidence" value="ECO:0007669"/>
    <property type="project" value="UniProtKB-KW"/>
</dbReference>
<keyword evidence="2" id="KW-0547">Nucleotide-binding</keyword>
<organism evidence="2 3">
    <name type="scientific">Paraburkholderia sacchari</name>
    <dbReference type="NCBI Taxonomy" id="159450"/>
    <lineage>
        <taxon>Bacteria</taxon>
        <taxon>Pseudomonadati</taxon>
        <taxon>Pseudomonadota</taxon>
        <taxon>Betaproteobacteria</taxon>
        <taxon>Burkholderiales</taxon>
        <taxon>Burkholderiaceae</taxon>
        <taxon>Paraburkholderia</taxon>
    </lineage>
</organism>
<evidence type="ECO:0000259" key="1">
    <source>
        <dbReference type="Pfam" id="PF01695"/>
    </source>
</evidence>
<proteinExistence type="predicted"/>
<evidence type="ECO:0000313" key="2">
    <source>
        <dbReference type="EMBL" id="NLP65069.1"/>
    </source>
</evidence>
<dbReference type="AlphaFoldDB" id="A0A8T6ZNN2"/>
<reference evidence="2" key="2">
    <citation type="submission" date="2020-04" db="EMBL/GenBank/DDBJ databases">
        <authorList>
            <person name="Alexandrino P."/>
            <person name="Mendonca T."/>
            <person name="Guaman L."/>
            <person name="Cherix J."/>
            <person name="Lozano-Sakalauskas G."/>
            <person name="Fujita A."/>
            <person name="Filho E.R."/>
            <person name="Long P."/>
            <person name="Padilla G."/>
            <person name="Taciro M.K."/>
            <person name="Gomez J.G."/>
            <person name="Silva L.F."/>
            <person name="Torres M."/>
        </authorList>
    </citation>
    <scope>NUCLEOTIDE SEQUENCE</scope>
    <source>
        <strain evidence="2">LMG 19450</strain>
    </source>
</reference>
<reference evidence="2" key="1">
    <citation type="journal article" date="2015" name="Genome Announc.">
        <title>Draft Genome Sequence of the Polyhydroxyalkanoate-Producing Bacterium Burkholderia sacchari LMG 19450 Isolated from Brazilian Sugarcane Plantation Soil.</title>
        <authorList>
            <person name="Alexandrino P.M."/>
            <person name="Mendonca T.T."/>
            <person name="Guaman Bautista L.P."/>
            <person name="Cherix J."/>
            <person name="Lozano-Sakalauskas G.C."/>
            <person name="Fujita A."/>
            <person name="Ramos Filho E."/>
            <person name="Long P."/>
            <person name="Padilla G."/>
            <person name="Taciro M.K."/>
            <person name="Gomez J.G."/>
            <person name="Silva L.F."/>
        </authorList>
    </citation>
    <scope>NUCLEOTIDE SEQUENCE</scope>
    <source>
        <strain evidence="2">LMG 19450</strain>
    </source>
</reference>
<evidence type="ECO:0000313" key="3">
    <source>
        <dbReference type="Proteomes" id="UP000030460"/>
    </source>
</evidence>
<dbReference type="InterPro" id="IPR002611">
    <property type="entry name" value="IstB_ATP-bd"/>
</dbReference>
<dbReference type="Pfam" id="PF01695">
    <property type="entry name" value="IstB_IS21"/>
    <property type="match status" value="1"/>
</dbReference>
<gene>
    <name evidence="2" type="ORF">NH14_028830</name>
</gene>
<keyword evidence="3" id="KW-1185">Reference proteome</keyword>
<sequence>MIRYAFAASSLRCFCVQSSPRYSMWWGLLWQLLIRPSRRYAGLAYFRSLAVVIETALNFHCELAQLQSLGPQLPVVHPPNAFAGRFHLPLCRDGPCRIGFHDASEGKKMRFGAERYSHSCSNQAFKHWAEIFHHDSTLSSALLDRLLHRAGTVDIEGEIYRMKDQKGTDPATL</sequence>
<keyword evidence="2" id="KW-0067">ATP-binding</keyword>